<name>A0A2W5MYZ9_SPHMC</name>
<reference evidence="2 3" key="1">
    <citation type="submission" date="2017-08" db="EMBL/GenBank/DDBJ databases">
        <title>Infants hospitalized years apart are colonized by the same room-sourced microbial strains.</title>
        <authorList>
            <person name="Brooks B."/>
            <person name="Olm M.R."/>
            <person name="Firek B.A."/>
            <person name="Baker R."/>
            <person name="Thomas B.C."/>
            <person name="Morowitz M.J."/>
            <person name="Banfield J.F."/>
        </authorList>
    </citation>
    <scope>NUCLEOTIDE SEQUENCE [LARGE SCALE GENOMIC DNA]</scope>
    <source>
        <strain evidence="2">S2_005_003_R2_47</strain>
    </source>
</reference>
<accession>A0A2W5MYZ9</accession>
<gene>
    <name evidence="2" type="ORF">DI569_06070</name>
</gene>
<feature type="signal peptide" evidence="1">
    <location>
        <begin position="1"/>
        <end position="23"/>
    </location>
</feature>
<dbReference type="Proteomes" id="UP000248597">
    <property type="component" value="Unassembled WGS sequence"/>
</dbReference>
<sequence>MLRYALLIAAALSLSIGIGKASARDADLADRIAGTYEGNVMPDARGEASSKVVITVTRVGPDQVEIRSDYPYIPKVTITLQKALDSIVSTSGPHVLLLDTIRGPNRLDLTINDASWSGLRVEG</sequence>
<dbReference type="EMBL" id="QFPJ01000010">
    <property type="protein sequence ID" value="PZQ22993.1"/>
    <property type="molecule type" value="Genomic_DNA"/>
</dbReference>
<comment type="caution">
    <text evidence="2">The sequence shown here is derived from an EMBL/GenBank/DDBJ whole genome shotgun (WGS) entry which is preliminary data.</text>
</comment>
<dbReference type="AlphaFoldDB" id="A0A2W5MYZ9"/>
<evidence type="ECO:0000256" key="1">
    <source>
        <dbReference type="SAM" id="SignalP"/>
    </source>
</evidence>
<evidence type="ECO:0000313" key="3">
    <source>
        <dbReference type="Proteomes" id="UP000248597"/>
    </source>
</evidence>
<feature type="chain" id="PRO_5015897270" evidence="1">
    <location>
        <begin position="24"/>
        <end position="123"/>
    </location>
</feature>
<keyword evidence="1" id="KW-0732">Signal</keyword>
<evidence type="ECO:0000313" key="2">
    <source>
        <dbReference type="EMBL" id="PZQ22993.1"/>
    </source>
</evidence>
<proteinExistence type="predicted"/>
<protein>
    <submittedName>
        <fullName evidence="2">Uncharacterized protein</fullName>
    </submittedName>
</protein>
<organism evidence="2 3">
    <name type="scientific">Sphingopyxis macrogoltabida</name>
    <name type="common">Sphingomonas macrogoltabidus</name>
    <dbReference type="NCBI Taxonomy" id="33050"/>
    <lineage>
        <taxon>Bacteria</taxon>
        <taxon>Pseudomonadati</taxon>
        <taxon>Pseudomonadota</taxon>
        <taxon>Alphaproteobacteria</taxon>
        <taxon>Sphingomonadales</taxon>
        <taxon>Sphingomonadaceae</taxon>
        <taxon>Sphingopyxis</taxon>
    </lineage>
</organism>